<dbReference type="Proteomes" id="UP001147653">
    <property type="component" value="Unassembled WGS sequence"/>
</dbReference>
<sequence length="385" mass="39068">MRRLLFPAALAAGAILPCTASAEIVKAPTGETSSLTVAASQAKTFKKHKLKFSASGSAKASGNKLTMPYSLSRWDFGTREGDVAYYAKNTGFKLKRGKRTATAVHPRLVLDTPKSGYVSMLIANERIKFFTVSGVATKAADSGNVQQTTGYKLKLTQAGANYVNRALKKKVLKRFSQFGTLDVRLIQPAATGGGGAGGGGGGTPGTPGSTNPGTPGQGDNPGGTVSVNPGFIDLLPGGGILGPLLPENGIDLDGDGKPDLTVLPLEGVDVDLGTGAGGSPTGTIKLGGGLILDVPGLGTQVALVNPEIVLGTDAGLYANVNGVRVKVGDIDTDKLDLNVADGTVTIKDLDVTVGGGLNNLLGPVLGNLVPAGTPLLSLDLSFPEL</sequence>
<keyword evidence="2" id="KW-0732">Signal</keyword>
<evidence type="ECO:0000313" key="3">
    <source>
        <dbReference type="EMBL" id="MDA0184895.1"/>
    </source>
</evidence>
<protein>
    <submittedName>
        <fullName evidence="3">Uncharacterized protein</fullName>
    </submittedName>
</protein>
<evidence type="ECO:0000256" key="1">
    <source>
        <dbReference type="SAM" id="MobiDB-lite"/>
    </source>
</evidence>
<feature type="signal peptide" evidence="2">
    <location>
        <begin position="1"/>
        <end position="22"/>
    </location>
</feature>
<evidence type="ECO:0000313" key="4">
    <source>
        <dbReference type="Proteomes" id="UP001147653"/>
    </source>
</evidence>
<gene>
    <name evidence="3" type="ORF">OJ997_31620</name>
</gene>
<dbReference type="AlphaFoldDB" id="A0A9X3SEI6"/>
<name>A0A9X3SEI6_9ACTN</name>
<comment type="caution">
    <text evidence="3">The sequence shown here is derived from an EMBL/GenBank/DDBJ whole genome shotgun (WGS) entry which is preliminary data.</text>
</comment>
<evidence type="ECO:0000256" key="2">
    <source>
        <dbReference type="SAM" id="SignalP"/>
    </source>
</evidence>
<feature type="chain" id="PRO_5040941875" evidence="2">
    <location>
        <begin position="23"/>
        <end position="385"/>
    </location>
</feature>
<proteinExistence type="predicted"/>
<dbReference type="RefSeq" id="WP_270029356.1">
    <property type="nucleotide sequence ID" value="NZ_JAPDDP010000090.1"/>
</dbReference>
<accession>A0A9X3SEI6</accession>
<feature type="compositionally biased region" description="Gly residues" evidence="1">
    <location>
        <begin position="192"/>
        <end position="205"/>
    </location>
</feature>
<dbReference type="EMBL" id="JAPDDP010000090">
    <property type="protein sequence ID" value="MDA0184895.1"/>
    <property type="molecule type" value="Genomic_DNA"/>
</dbReference>
<keyword evidence="4" id="KW-1185">Reference proteome</keyword>
<organism evidence="3 4">
    <name type="scientific">Solirubrobacter phytolaccae</name>
    <dbReference type="NCBI Taxonomy" id="1404360"/>
    <lineage>
        <taxon>Bacteria</taxon>
        <taxon>Bacillati</taxon>
        <taxon>Actinomycetota</taxon>
        <taxon>Thermoleophilia</taxon>
        <taxon>Solirubrobacterales</taxon>
        <taxon>Solirubrobacteraceae</taxon>
        <taxon>Solirubrobacter</taxon>
    </lineage>
</organism>
<feature type="region of interest" description="Disordered" evidence="1">
    <location>
        <begin position="192"/>
        <end position="227"/>
    </location>
</feature>
<reference evidence="3" key="1">
    <citation type="submission" date="2022-10" db="EMBL/GenBank/DDBJ databases">
        <title>The WGS of Solirubrobacter phytolaccae KCTC 29190.</title>
        <authorList>
            <person name="Jiang Z."/>
        </authorList>
    </citation>
    <scope>NUCLEOTIDE SEQUENCE</scope>
    <source>
        <strain evidence="3">KCTC 29190</strain>
    </source>
</reference>